<gene>
    <name evidence="4" type="ORF">PQU95_03080</name>
</gene>
<comment type="caution">
    <text evidence="4">The sequence shown here is derived from an EMBL/GenBank/DDBJ whole genome shotgun (WGS) entry which is preliminary data.</text>
</comment>
<evidence type="ECO:0000256" key="1">
    <source>
        <dbReference type="ARBA" id="ARBA00022729"/>
    </source>
</evidence>
<accession>A0ABT5IUE7</accession>
<sequence>MRWRLWAAALWLAAPAIAAVSVRDAQGNSVVLPAPARRVVALVPHAVENLYAIGAGSQLVAAVDYSDYPPAARQLPRVGGYSGLSIEAILQQQPDLIVAWRDGGNPRTVQKLRDMGVPVYISAPLQLADIPREMRDLGQLTGHAAQADAQATAFERRIASLQQRYRRSAPVSVFMQIGDNPVFTVSKHSFLGSLITLCGGHNVFAGAALPAPQVSIEAVVLARPQVMLAFNAANHARWQRWPQLPAVAQGLQLTLDQDTISRPGPRLAGAAEQLCSTLDHARRKLGLTPP</sequence>
<evidence type="ECO:0000313" key="5">
    <source>
        <dbReference type="Proteomes" id="UP001219956"/>
    </source>
</evidence>
<dbReference type="Gene3D" id="3.40.50.1980">
    <property type="entry name" value="Nitrogenase molybdenum iron protein domain"/>
    <property type="match status" value="2"/>
</dbReference>
<dbReference type="NCBIfam" id="NF038402">
    <property type="entry name" value="TroA_like"/>
    <property type="match status" value="1"/>
</dbReference>
<dbReference type="CDD" id="cd01144">
    <property type="entry name" value="BtuF"/>
    <property type="match status" value="1"/>
</dbReference>
<organism evidence="4 5">
    <name type="scientific">Vogesella aquatica</name>
    <dbReference type="NCBI Taxonomy" id="2984206"/>
    <lineage>
        <taxon>Bacteria</taxon>
        <taxon>Pseudomonadati</taxon>
        <taxon>Pseudomonadota</taxon>
        <taxon>Betaproteobacteria</taxon>
        <taxon>Neisseriales</taxon>
        <taxon>Chromobacteriaceae</taxon>
        <taxon>Vogesella</taxon>
    </lineage>
</organism>
<feature type="chain" id="PRO_5045761072" evidence="2">
    <location>
        <begin position="19"/>
        <end position="290"/>
    </location>
</feature>
<evidence type="ECO:0000256" key="2">
    <source>
        <dbReference type="SAM" id="SignalP"/>
    </source>
</evidence>
<dbReference type="InterPro" id="IPR050902">
    <property type="entry name" value="ABC_Transporter_SBP"/>
</dbReference>
<evidence type="ECO:0000313" key="4">
    <source>
        <dbReference type="EMBL" id="MDC7716204.1"/>
    </source>
</evidence>
<dbReference type="Pfam" id="PF01497">
    <property type="entry name" value="Peripla_BP_2"/>
    <property type="match status" value="1"/>
</dbReference>
<feature type="signal peptide" evidence="2">
    <location>
        <begin position="1"/>
        <end position="18"/>
    </location>
</feature>
<evidence type="ECO:0000259" key="3">
    <source>
        <dbReference type="PROSITE" id="PS50983"/>
    </source>
</evidence>
<reference evidence="4 5" key="1">
    <citation type="submission" date="2023-01" db="EMBL/GenBank/DDBJ databases">
        <title>Novel species of the genus Vogesella isolated from rivers.</title>
        <authorList>
            <person name="Lu H."/>
        </authorList>
    </citation>
    <scope>NUCLEOTIDE SEQUENCE [LARGE SCALE GENOMIC DNA]</scope>
    <source>
        <strain evidence="4 5">DC21W</strain>
    </source>
</reference>
<dbReference type="SUPFAM" id="SSF53807">
    <property type="entry name" value="Helical backbone' metal receptor"/>
    <property type="match status" value="1"/>
</dbReference>
<dbReference type="InterPro" id="IPR054828">
    <property type="entry name" value="Vit_B12_bind_prot"/>
</dbReference>
<proteinExistence type="predicted"/>
<dbReference type="RefSeq" id="WP_272750636.1">
    <property type="nucleotide sequence ID" value="NZ_JAQQLF010000004.1"/>
</dbReference>
<keyword evidence="1 2" id="KW-0732">Signal</keyword>
<dbReference type="EMBL" id="JAQQLF010000004">
    <property type="protein sequence ID" value="MDC7716204.1"/>
    <property type="molecule type" value="Genomic_DNA"/>
</dbReference>
<keyword evidence="5" id="KW-1185">Reference proteome</keyword>
<dbReference type="Proteomes" id="UP001219956">
    <property type="component" value="Unassembled WGS sequence"/>
</dbReference>
<dbReference type="PROSITE" id="PS50983">
    <property type="entry name" value="FE_B12_PBP"/>
    <property type="match status" value="1"/>
</dbReference>
<dbReference type="PANTHER" id="PTHR30535:SF34">
    <property type="entry name" value="MOLYBDATE-BINDING PROTEIN MOLA"/>
    <property type="match status" value="1"/>
</dbReference>
<name>A0ABT5IUE7_9NEIS</name>
<protein>
    <submittedName>
        <fullName evidence="4">Cobalamin-binding protein</fullName>
    </submittedName>
</protein>
<dbReference type="PANTHER" id="PTHR30535">
    <property type="entry name" value="VITAMIN B12-BINDING PROTEIN"/>
    <property type="match status" value="1"/>
</dbReference>
<feature type="domain" description="Fe/B12 periplasmic-binding" evidence="3">
    <location>
        <begin position="38"/>
        <end position="282"/>
    </location>
</feature>
<dbReference type="InterPro" id="IPR002491">
    <property type="entry name" value="ABC_transptr_periplasmic_BD"/>
</dbReference>